<dbReference type="PANTHER" id="PTHR43180">
    <property type="entry name" value="3-OXOACYL-(ACYL-CARRIER-PROTEIN) REDUCTASE (AFU_ORTHOLOGUE AFUA_6G11210)"/>
    <property type="match status" value="1"/>
</dbReference>
<protein>
    <recommendedName>
        <fullName evidence="5">Short-chain dehydrogenase/reductase SDR</fullName>
    </recommendedName>
</protein>
<reference evidence="3 4" key="1">
    <citation type="journal article" date="2012" name="J. Bacteriol.">
        <title>Genome sequence of benzo(a)pyrene-degrading bacterium Novosphingobium pentaromativorans US6-1.</title>
        <authorList>
            <person name="Luo Y.R."/>
            <person name="Kang S.G."/>
            <person name="Kim S.J."/>
            <person name="Kim M.R."/>
            <person name="Li N."/>
            <person name="Lee J.H."/>
            <person name="Kwon K.K."/>
        </authorList>
    </citation>
    <scope>NUCLEOTIDE SEQUENCE [LARGE SCALE GENOMIC DNA]</scope>
    <source>
        <strain evidence="3 4">US6-1</strain>
    </source>
</reference>
<dbReference type="PANTHER" id="PTHR43180:SF66">
    <property type="entry name" value="SHORT-CHAIN DEHYDROGENASE_REDUCTASE FAMILY PROTEIN"/>
    <property type="match status" value="1"/>
</dbReference>
<gene>
    <name evidence="3" type="ORF">NSU_1519</name>
</gene>
<dbReference type="PRINTS" id="PR00080">
    <property type="entry name" value="SDRFAMILY"/>
</dbReference>
<evidence type="ECO:0000313" key="3">
    <source>
        <dbReference type="EMBL" id="EHJ61465.1"/>
    </source>
</evidence>
<name>G6EAZ8_9SPHN</name>
<evidence type="ECO:0000313" key="4">
    <source>
        <dbReference type="Proteomes" id="UP000004030"/>
    </source>
</evidence>
<dbReference type="InterPro" id="IPR036291">
    <property type="entry name" value="NAD(P)-bd_dom_sf"/>
</dbReference>
<dbReference type="CDD" id="cd05233">
    <property type="entry name" value="SDR_c"/>
    <property type="match status" value="1"/>
</dbReference>
<organism evidence="3 4">
    <name type="scientific">Novosphingobium pentaromativorans US6-1</name>
    <dbReference type="NCBI Taxonomy" id="1088721"/>
    <lineage>
        <taxon>Bacteria</taxon>
        <taxon>Pseudomonadati</taxon>
        <taxon>Pseudomonadota</taxon>
        <taxon>Alphaproteobacteria</taxon>
        <taxon>Sphingomonadales</taxon>
        <taxon>Sphingomonadaceae</taxon>
        <taxon>Novosphingobium</taxon>
    </lineage>
</organism>
<dbReference type="Pfam" id="PF13561">
    <property type="entry name" value="adh_short_C2"/>
    <property type="match status" value="1"/>
</dbReference>
<dbReference type="RefSeq" id="WP_007012434.1">
    <property type="nucleotide sequence ID" value="NZ_AGFM01000018.1"/>
</dbReference>
<accession>G6EAZ8</accession>
<dbReference type="OrthoDB" id="517007at2"/>
<dbReference type="FunFam" id="3.40.50.720:FF:000084">
    <property type="entry name" value="Short-chain dehydrogenase reductase"/>
    <property type="match status" value="1"/>
</dbReference>
<proteinExistence type="inferred from homology"/>
<dbReference type="Gene3D" id="3.40.50.720">
    <property type="entry name" value="NAD(P)-binding Rossmann-like Domain"/>
    <property type="match status" value="1"/>
</dbReference>
<dbReference type="InterPro" id="IPR002347">
    <property type="entry name" value="SDR_fam"/>
</dbReference>
<dbReference type="PRINTS" id="PR00081">
    <property type="entry name" value="GDHRDH"/>
</dbReference>
<dbReference type="SUPFAM" id="SSF51735">
    <property type="entry name" value="NAD(P)-binding Rossmann-fold domains"/>
    <property type="match status" value="1"/>
</dbReference>
<dbReference type="PATRIC" id="fig|1088721.3.peg.1500"/>
<dbReference type="STRING" id="1088721.JI59_12570"/>
<dbReference type="eggNOG" id="COG1028">
    <property type="taxonomic scope" value="Bacteria"/>
</dbReference>
<dbReference type="GO" id="GO:0016491">
    <property type="term" value="F:oxidoreductase activity"/>
    <property type="evidence" value="ECO:0007669"/>
    <property type="project" value="UniProtKB-KW"/>
</dbReference>
<comment type="similarity">
    <text evidence="1">Belongs to the short-chain dehydrogenases/reductases (SDR) family.</text>
</comment>
<sequence length="264" mass="26497">MQDLLKDKCVVITGAGAGVGRAATMLFGAEGARIVVADIDVKGAEDTVAMAKDKGIEAVAIACDVTKHEDVEAAIALAVSEFGRLDVMYNNAGVATKANADGQASSFMDGSFDELMRIMAINAGGVANGCRAAIAQFRKQGGGGVIVNTSSLAGITAFGGPDYGATKGAVSILTRSLAMQVAGEGIRVNAVCPAAMPTNFGVGADAWSDKAREFAAKLHPLGKLIEADDCANAALFLASDMAANVTGVNLPVDGGLAAGVKMGG</sequence>
<evidence type="ECO:0008006" key="5">
    <source>
        <dbReference type="Google" id="ProtNLM"/>
    </source>
</evidence>
<keyword evidence="4" id="KW-1185">Reference proteome</keyword>
<comment type="caution">
    <text evidence="3">The sequence shown here is derived from an EMBL/GenBank/DDBJ whole genome shotgun (WGS) entry which is preliminary data.</text>
</comment>
<evidence type="ECO:0000256" key="1">
    <source>
        <dbReference type="ARBA" id="ARBA00006484"/>
    </source>
</evidence>
<dbReference type="PROSITE" id="PS00061">
    <property type="entry name" value="ADH_SHORT"/>
    <property type="match status" value="1"/>
</dbReference>
<dbReference type="KEGG" id="npn:JI59_12570"/>
<keyword evidence="2" id="KW-0560">Oxidoreductase</keyword>
<dbReference type="InterPro" id="IPR020904">
    <property type="entry name" value="Sc_DH/Rdtase_CS"/>
</dbReference>
<dbReference type="Proteomes" id="UP000004030">
    <property type="component" value="Unassembled WGS sequence"/>
</dbReference>
<dbReference type="EMBL" id="AGFM01000018">
    <property type="protein sequence ID" value="EHJ61465.1"/>
    <property type="molecule type" value="Genomic_DNA"/>
</dbReference>
<dbReference type="AlphaFoldDB" id="G6EAZ8"/>
<evidence type="ECO:0000256" key="2">
    <source>
        <dbReference type="ARBA" id="ARBA00023002"/>
    </source>
</evidence>